<reference evidence="2" key="2">
    <citation type="submission" date="2015-01" db="EMBL/GenBank/DDBJ databases">
        <title>Evolutionary Origins and Diversification of the Mycorrhizal Mutualists.</title>
        <authorList>
            <consortium name="DOE Joint Genome Institute"/>
            <consortium name="Mycorrhizal Genomics Consortium"/>
            <person name="Kohler A."/>
            <person name="Kuo A."/>
            <person name="Nagy L.G."/>
            <person name="Floudas D."/>
            <person name="Copeland A."/>
            <person name="Barry K.W."/>
            <person name="Cichocki N."/>
            <person name="Veneault-Fourrey C."/>
            <person name="LaButti K."/>
            <person name="Lindquist E.A."/>
            <person name="Lipzen A."/>
            <person name="Lundell T."/>
            <person name="Morin E."/>
            <person name="Murat C."/>
            <person name="Riley R."/>
            <person name="Ohm R."/>
            <person name="Sun H."/>
            <person name="Tunlid A."/>
            <person name="Henrissat B."/>
            <person name="Grigoriev I.V."/>
            <person name="Hibbett D.S."/>
            <person name="Martin F."/>
        </authorList>
    </citation>
    <scope>NUCLEOTIDE SEQUENCE [LARGE SCALE GENOMIC DNA]</scope>
    <source>
        <strain evidence="2">Foug A</strain>
    </source>
</reference>
<keyword evidence="2" id="KW-1185">Reference proteome</keyword>
<protein>
    <submittedName>
        <fullName evidence="1">Uncharacterized protein</fullName>
    </submittedName>
</protein>
<evidence type="ECO:0000313" key="1">
    <source>
        <dbReference type="EMBL" id="KIM57674.1"/>
    </source>
</evidence>
<dbReference type="AlphaFoldDB" id="A0A0C3DN76"/>
<feature type="non-terminal residue" evidence="1">
    <location>
        <position position="1"/>
    </location>
</feature>
<name>A0A0C3DN76_9AGAM</name>
<organism evidence="1 2">
    <name type="scientific">Scleroderma citrinum Foug A</name>
    <dbReference type="NCBI Taxonomy" id="1036808"/>
    <lineage>
        <taxon>Eukaryota</taxon>
        <taxon>Fungi</taxon>
        <taxon>Dikarya</taxon>
        <taxon>Basidiomycota</taxon>
        <taxon>Agaricomycotina</taxon>
        <taxon>Agaricomycetes</taxon>
        <taxon>Agaricomycetidae</taxon>
        <taxon>Boletales</taxon>
        <taxon>Sclerodermatineae</taxon>
        <taxon>Sclerodermataceae</taxon>
        <taxon>Scleroderma</taxon>
    </lineage>
</organism>
<evidence type="ECO:0000313" key="2">
    <source>
        <dbReference type="Proteomes" id="UP000053989"/>
    </source>
</evidence>
<proteinExistence type="predicted"/>
<dbReference type="HOGENOM" id="CLU_133979_1_0_1"/>
<accession>A0A0C3DN76</accession>
<dbReference type="EMBL" id="KN822097">
    <property type="protein sequence ID" value="KIM57674.1"/>
    <property type="molecule type" value="Genomic_DNA"/>
</dbReference>
<sequence length="87" mass="10373">LKQRTYEWHGEMGDRAEKAVESFFDRYAEFSSPQIQESYVAWAVPEPEETINRKGRKVLVPLTVFPYMWQNVNDNDPENPVCYRHFC</sequence>
<dbReference type="Proteomes" id="UP000053989">
    <property type="component" value="Unassembled WGS sequence"/>
</dbReference>
<dbReference type="OrthoDB" id="2686841at2759"/>
<gene>
    <name evidence="1" type="ORF">SCLCIDRAFT_129963</name>
</gene>
<reference evidence="1 2" key="1">
    <citation type="submission" date="2014-04" db="EMBL/GenBank/DDBJ databases">
        <authorList>
            <consortium name="DOE Joint Genome Institute"/>
            <person name="Kuo A."/>
            <person name="Kohler A."/>
            <person name="Nagy L.G."/>
            <person name="Floudas D."/>
            <person name="Copeland A."/>
            <person name="Barry K.W."/>
            <person name="Cichocki N."/>
            <person name="Veneault-Fourrey C."/>
            <person name="LaButti K."/>
            <person name="Lindquist E.A."/>
            <person name="Lipzen A."/>
            <person name="Lundell T."/>
            <person name="Morin E."/>
            <person name="Murat C."/>
            <person name="Sun H."/>
            <person name="Tunlid A."/>
            <person name="Henrissat B."/>
            <person name="Grigoriev I.V."/>
            <person name="Hibbett D.S."/>
            <person name="Martin F."/>
            <person name="Nordberg H.P."/>
            <person name="Cantor M.N."/>
            <person name="Hua S.X."/>
        </authorList>
    </citation>
    <scope>NUCLEOTIDE SEQUENCE [LARGE SCALE GENOMIC DNA]</scope>
    <source>
        <strain evidence="1 2">Foug A</strain>
    </source>
</reference>
<dbReference type="InParanoid" id="A0A0C3DN76"/>